<dbReference type="EMBL" id="WIXP02000016">
    <property type="protein sequence ID" value="KAF6198374.1"/>
    <property type="molecule type" value="Genomic_DNA"/>
</dbReference>
<dbReference type="OrthoDB" id="6628370at2759"/>
<evidence type="ECO:0000313" key="1">
    <source>
        <dbReference type="EMBL" id="KAF6198374.1"/>
    </source>
</evidence>
<proteinExistence type="predicted"/>
<evidence type="ECO:0000313" key="2">
    <source>
        <dbReference type="Proteomes" id="UP000466442"/>
    </source>
</evidence>
<sequence>MSPSKKIGNFTPDEFAKIMESTMDKKLQNVATKEDIALMKGSIDAVVEENRLLKEEITHLKQVTQVLKTQVNESRNLLNRNKLIIRGLKLPAGQTLVEAVLDLFVNVLNVASVRIVQTFILSKSDPNKSGLILVEFESYKDVMAIYKNVNKLRGTGIAIHDDVTPESRIKR</sequence>
<organism evidence="1 2">
    <name type="scientific">Apolygus lucorum</name>
    <name type="common">Small green plant bug</name>
    <name type="synonym">Lygocoris lucorum</name>
    <dbReference type="NCBI Taxonomy" id="248454"/>
    <lineage>
        <taxon>Eukaryota</taxon>
        <taxon>Metazoa</taxon>
        <taxon>Ecdysozoa</taxon>
        <taxon>Arthropoda</taxon>
        <taxon>Hexapoda</taxon>
        <taxon>Insecta</taxon>
        <taxon>Pterygota</taxon>
        <taxon>Neoptera</taxon>
        <taxon>Paraneoptera</taxon>
        <taxon>Hemiptera</taxon>
        <taxon>Heteroptera</taxon>
        <taxon>Panheteroptera</taxon>
        <taxon>Cimicomorpha</taxon>
        <taxon>Miridae</taxon>
        <taxon>Mirini</taxon>
        <taxon>Apolygus</taxon>
    </lineage>
</organism>
<reference evidence="1" key="1">
    <citation type="journal article" date="2021" name="Mol. Ecol. Resour.">
        <title>Apolygus lucorum genome provides insights into omnivorousness and mesophyll feeding.</title>
        <authorList>
            <person name="Liu Y."/>
            <person name="Liu H."/>
            <person name="Wang H."/>
            <person name="Huang T."/>
            <person name="Liu B."/>
            <person name="Yang B."/>
            <person name="Yin L."/>
            <person name="Li B."/>
            <person name="Zhang Y."/>
            <person name="Zhang S."/>
            <person name="Jiang F."/>
            <person name="Zhang X."/>
            <person name="Ren Y."/>
            <person name="Wang B."/>
            <person name="Wang S."/>
            <person name="Lu Y."/>
            <person name="Wu K."/>
            <person name="Fan W."/>
            <person name="Wang G."/>
        </authorList>
    </citation>
    <scope>NUCLEOTIDE SEQUENCE</scope>
    <source>
        <strain evidence="1">12Hb</strain>
    </source>
</reference>
<comment type="caution">
    <text evidence="1">The sequence shown here is derived from an EMBL/GenBank/DDBJ whole genome shotgun (WGS) entry which is preliminary data.</text>
</comment>
<accession>A0A8S9WQ81</accession>
<dbReference type="AlphaFoldDB" id="A0A8S9WQ81"/>
<gene>
    <name evidence="1" type="ORF">GE061_008122</name>
</gene>
<keyword evidence="2" id="KW-1185">Reference proteome</keyword>
<protein>
    <submittedName>
        <fullName evidence="1">Uncharacterized protein</fullName>
    </submittedName>
</protein>
<name>A0A8S9WQ81_APOLU</name>
<dbReference type="Proteomes" id="UP000466442">
    <property type="component" value="Linkage Group LG16"/>
</dbReference>